<dbReference type="Proteomes" id="UP000288805">
    <property type="component" value="Unassembled WGS sequence"/>
</dbReference>
<dbReference type="PANTHER" id="PTHR34222:SF91">
    <property type="match status" value="1"/>
</dbReference>
<protein>
    <recommendedName>
        <fullName evidence="3">Retrotransposon gag domain-containing protein</fullName>
    </recommendedName>
</protein>
<dbReference type="EMBL" id="QGNW01001338">
    <property type="protein sequence ID" value="RVW44938.1"/>
    <property type="molecule type" value="Genomic_DNA"/>
</dbReference>
<accession>A0A438EB84</accession>
<dbReference type="PANTHER" id="PTHR34222">
    <property type="entry name" value="GAG_PRE-INTEGRS DOMAIN-CONTAINING PROTEIN"/>
    <property type="match status" value="1"/>
</dbReference>
<reference evidence="1 2" key="1">
    <citation type="journal article" date="2018" name="PLoS Genet.">
        <title>Population sequencing reveals clonal diversity and ancestral inbreeding in the grapevine cultivar Chardonnay.</title>
        <authorList>
            <person name="Roach M.J."/>
            <person name="Johnson D.L."/>
            <person name="Bohlmann J."/>
            <person name="van Vuuren H.J."/>
            <person name="Jones S.J."/>
            <person name="Pretorius I.S."/>
            <person name="Schmidt S.A."/>
            <person name="Borneman A.R."/>
        </authorList>
    </citation>
    <scope>NUCLEOTIDE SEQUENCE [LARGE SCALE GENOMIC DNA]</scope>
    <source>
        <strain evidence="2">cv. Chardonnay</strain>
        <tissue evidence="1">Leaf</tissue>
    </source>
</reference>
<name>A0A438EB84_VITVI</name>
<gene>
    <name evidence="1" type="ORF">CK203_077881</name>
</gene>
<evidence type="ECO:0000313" key="1">
    <source>
        <dbReference type="EMBL" id="RVW44938.1"/>
    </source>
</evidence>
<proteinExistence type="predicted"/>
<organism evidence="1 2">
    <name type="scientific">Vitis vinifera</name>
    <name type="common">Grape</name>
    <dbReference type="NCBI Taxonomy" id="29760"/>
    <lineage>
        <taxon>Eukaryota</taxon>
        <taxon>Viridiplantae</taxon>
        <taxon>Streptophyta</taxon>
        <taxon>Embryophyta</taxon>
        <taxon>Tracheophyta</taxon>
        <taxon>Spermatophyta</taxon>
        <taxon>Magnoliopsida</taxon>
        <taxon>eudicotyledons</taxon>
        <taxon>Gunneridae</taxon>
        <taxon>Pentapetalae</taxon>
        <taxon>rosids</taxon>
        <taxon>Vitales</taxon>
        <taxon>Vitaceae</taxon>
        <taxon>Viteae</taxon>
        <taxon>Vitis</taxon>
    </lineage>
</organism>
<comment type="caution">
    <text evidence="1">The sequence shown here is derived from an EMBL/GenBank/DDBJ whole genome shotgun (WGS) entry which is preliminary data.</text>
</comment>
<evidence type="ECO:0008006" key="3">
    <source>
        <dbReference type="Google" id="ProtNLM"/>
    </source>
</evidence>
<evidence type="ECO:0000313" key="2">
    <source>
        <dbReference type="Proteomes" id="UP000288805"/>
    </source>
</evidence>
<dbReference type="AlphaFoldDB" id="A0A438EB84"/>
<sequence>MEIFELKAKLWQSKQGEREVTEYFNVMKGVWQELDLCYEEEWDCPRRGWRMIEAGLNKNLGEVRGRILGRKPLPSLSEVFAKVRREEGQREVMMGENNQSLPKVSALVLKANSFTHSGHPRQNKRNEKVWCEHFNKPWHTKETS</sequence>